<comment type="caution">
    <text evidence="2">The sequence shown here is derived from an EMBL/GenBank/DDBJ whole genome shotgun (WGS) entry which is preliminary data.</text>
</comment>
<dbReference type="PANTHER" id="PTHR39327">
    <property type="match status" value="1"/>
</dbReference>
<accession>A0A916Z2J7</accession>
<evidence type="ECO:0000313" key="2">
    <source>
        <dbReference type="EMBL" id="GGD73762.1"/>
    </source>
</evidence>
<sequence>MAGKKHFARITAQLAAGMAVLVAPAVHAAPWNVGAVSAATQFAAGHLAVSSLMTSQCAAAPLAVTRIAAPQPAKPMSALERIRMRQAGFAKAAGPVASADVEAQSAGVKMTPAAAGIGCANIAPAAGFAFPAKPALNAGRGTDFLASKIMPISRTAFDSAWSRVSSHGAGRANVRAASLSVGQGATARDKVAAVNRWVNARISFTDDMRNYGRKDYWADAAETLRRGKGDCEDYAIAKMQILAAMGVSRDDMYLTLARDNIRRIDHAVLIVKLDGAVLMLDNGSDDLLDGSASNDYRPVYSFSGDKRYLHGF</sequence>
<dbReference type="InterPro" id="IPR010319">
    <property type="entry name" value="Transglutaminase-like_Cys_pept"/>
</dbReference>
<feature type="signal peptide" evidence="1">
    <location>
        <begin position="1"/>
        <end position="28"/>
    </location>
</feature>
<protein>
    <submittedName>
        <fullName evidence="2">Transglutaminase</fullName>
    </submittedName>
</protein>
<reference evidence="2" key="1">
    <citation type="journal article" date="2014" name="Int. J. Syst. Evol. Microbiol.">
        <title>Complete genome sequence of Corynebacterium casei LMG S-19264T (=DSM 44701T), isolated from a smear-ripened cheese.</title>
        <authorList>
            <consortium name="US DOE Joint Genome Institute (JGI-PGF)"/>
            <person name="Walter F."/>
            <person name="Albersmeier A."/>
            <person name="Kalinowski J."/>
            <person name="Ruckert C."/>
        </authorList>
    </citation>
    <scope>NUCLEOTIDE SEQUENCE</scope>
    <source>
        <strain evidence="2">CGMCC 1.15360</strain>
    </source>
</reference>
<dbReference type="PANTHER" id="PTHR39327:SF1">
    <property type="entry name" value="BLR5470 PROTEIN"/>
    <property type="match status" value="1"/>
</dbReference>
<keyword evidence="1" id="KW-0732">Signal</keyword>
<dbReference type="InterPro" id="IPR038765">
    <property type="entry name" value="Papain-like_cys_pep_sf"/>
</dbReference>
<dbReference type="RefSeq" id="WP_066777173.1">
    <property type="nucleotide sequence ID" value="NZ_BMIP01000005.1"/>
</dbReference>
<dbReference type="Gene3D" id="3.10.620.30">
    <property type="match status" value="1"/>
</dbReference>
<dbReference type="Pfam" id="PF06035">
    <property type="entry name" value="Peptidase_C93"/>
    <property type="match status" value="1"/>
</dbReference>
<feature type="chain" id="PRO_5037850223" evidence="1">
    <location>
        <begin position="29"/>
        <end position="312"/>
    </location>
</feature>
<reference evidence="2" key="2">
    <citation type="submission" date="2020-09" db="EMBL/GenBank/DDBJ databases">
        <authorList>
            <person name="Sun Q."/>
            <person name="Zhou Y."/>
        </authorList>
    </citation>
    <scope>NUCLEOTIDE SEQUENCE</scope>
    <source>
        <strain evidence="2">CGMCC 1.15360</strain>
    </source>
</reference>
<dbReference type="EMBL" id="BMIP01000005">
    <property type="protein sequence ID" value="GGD73762.1"/>
    <property type="molecule type" value="Genomic_DNA"/>
</dbReference>
<organism evidence="2 3">
    <name type="scientific">Croceicoccus mobilis</name>
    <dbReference type="NCBI Taxonomy" id="1703339"/>
    <lineage>
        <taxon>Bacteria</taxon>
        <taxon>Pseudomonadati</taxon>
        <taxon>Pseudomonadota</taxon>
        <taxon>Alphaproteobacteria</taxon>
        <taxon>Sphingomonadales</taxon>
        <taxon>Erythrobacteraceae</taxon>
        <taxon>Croceicoccus</taxon>
    </lineage>
</organism>
<gene>
    <name evidence="2" type="ORF">GCM10010990_24210</name>
</gene>
<evidence type="ECO:0000256" key="1">
    <source>
        <dbReference type="SAM" id="SignalP"/>
    </source>
</evidence>
<proteinExistence type="predicted"/>
<dbReference type="Proteomes" id="UP000612349">
    <property type="component" value="Unassembled WGS sequence"/>
</dbReference>
<name>A0A916Z2J7_9SPHN</name>
<dbReference type="SUPFAM" id="SSF54001">
    <property type="entry name" value="Cysteine proteinases"/>
    <property type="match status" value="1"/>
</dbReference>
<evidence type="ECO:0000313" key="3">
    <source>
        <dbReference type="Proteomes" id="UP000612349"/>
    </source>
</evidence>
<dbReference type="AlphaFoldDB" id="A0A916Z2J7"/>
<dbReference type="OrthoDB" id="5401788at2"/>
<keyword evidence="3" id="KW-1185">Reference proteome</keyword>